<dbReference type="SUPFAM" id="SSF54999">
    <property type="entry name" value="Ribosomal protein S10"/>
    <property type="match status" value="1"/>
</dbReference>
<evidence type="ECO:0000256" key="3">
    <source>
        <dbReference type="ARBA" id="ARBA00023274"/>
    </source>
</evidence>
<dbReference type="HAMAP" id="MF_00508">
    <property type="entry name" value="Ribosomal_uS10"/>
    <property type="match status" value="1"/>
</dbReference>
<dbReference type="PANTHER" id="PTHR11700">
    <property type="entry name" value="30S RIBOSOMAL PROTEIN S10 FAMILY MEMBER"/>
    <property type="match status" value="1"/>
</dbReference>
<protein>
    <submittedName>
        <fullName evidence="6">Ribosomal protein S10</fullName>
    </submittedName>
</protein>
<feature type="region of interest" description="Disordered" evidence="4">
    <location>
        <begin position="218"/>
        <end position="271"/>
    </location>
</feature>
<dbReference type="GO" id="GO:0005840">
    <property type="term" value="C:ribosome"/>
    <property type="evidence" value="ECO:0007669"/>
    <property type="project" value="UniProtKB-KW"/>
</dbReference>
<evidence type="ECO:0000256" key="4">
    <source>
        <dbReference type="SAM" id="MobiDB-lite"/>
    </source>
</evidence>
<evidence type="ECO:0000259" key="5">
    <source>
        <dbReference type="SMART" id="SM01403"/>
    </source>
</evidence>
<name>A0A0J1B4D6_9TREE</name>
<keyword evidence="2 6" id="KW-0689">Ribosomal protein</keyword>
<dbReference type="EMBL" id="KQ087204">
    <property type="protein sequence ID" value="KLT42514.1"/>
    <property type="molecule type" value="Genomic_DNA"/>
</dbReference>
<dbReference type="RefSeq" id="XP_018279005.1">
    <property type="nucleotide sequence ID" value="XM_018421357.1"/>
</dbReference>
<dbReference type="Pfam" id="PF00338">
    <property type="entry name" value="Ribosomal_S10"/>
    <property type="match status" value="1"/>
</dbReference>
<dbReference type="STRING" id="879819.A0A0J1B4D6"/>
<feature type="domain" description="Small ribosomal subunit protein uS10" evidence="5">
    <location>
        <begin position="70"/>
        <end position="167"/>
    </location>
</feature>
<gene>
    <name evidence="6" type="ORF">CC85DRAFT_274207</name>
</gene>
<dbReference type="InterPro" id="IPR036838">
    <property type="entry name" value="Ribosomal_uS10_dom_sf"/>
</dbReference>
<evidence type="ECO:0000313" key="7">
    <source>
        <dbReference type="Proteomes" id="UP000053611"/>
    </source>
</evidence>
<dbReference type="InterPro" id="IPR027486">
    <property type="entry name" value="Ribosomal_uS10_dom"/>
</dbReference>
<accession>A0A0J1B4D6</accession>
<dbReference type="GeneID" id="28981960"/>
<evidence type="ECO:0000256" key="1">
    <source>
        <dbReference type="ARBA" id="ARBA00007102"/>
    </source>
</evidence>
<dbReference type="Gene3D" id="3.30.70.600">
    <property type="entry name" value="Ribosomal protein S10 domain"/>
    <property type="match status" value="1"/>
</dbReference>
<dbReference type="GO" id="GO:0006412">
    <property type="term" value="P:translation"/>
    <property type="evidence" value="ECO:0007669"/>
    <property type="project" value="InterPro"/>
</dbReference>
<feature type="compositionally biased region" description="Basic and acidic residues" evidence="4">
    <location>
        <begin position="240"/>
        <end position="271"/>
    </location>
</feature>
<reference evidence="6 7" key="1">
    <citation type="submission" date="2015-03" db="EMBL/GenBank/DDBJ databases">
        <title>Genomics and transcriptomics of the oil-accumulating basidiomycete yeast T. oleaginosus allow insights into substrate utilization and the diverse evolutionary trajectories of mating systems in fungi.</title>
        <authorList>
            <consortium name="DOE Joint Genome Institute"/>
            <person name="Kourist R."/>
            <person name="Kracht O."/>
            <person name="Bracharz F."/>
            <person name="Lipzen A."/>
            <person name="Nolan M."/>
            <person name="Ohm R."/>
            <person name="Grigoriev I."/>
            <person name="Sun S."/>
            <person name="Heitman J."/>
            <person name="Bruck T."/>
            <person name="Nowrousian M."/>
        </authorList>
    </citation>
    <scope>NUCLEOTIDE SEQUENCE [LARGE SCALE GENOMIC DNA]</scope>
    <source>
        <strain evidence="6 7">IBC0246</strain>
    </source>
</reference>
<keyword evidence="3" id="KW-0687">Ribonucleoprotein</keyword>
<dbReference type="GO" id="GO:0003735">
    <property type="term" value="F:structural constituent of ribosome"/>
    <property type="evidence" value="ECO:0007669"/>
    <property type="project" value="InterPro"/>
</dbReference>
<evidence type="ECO:0000313" key="6">
    <source>
        <dbReference type="EMBL" id="KLT42514.1"/>
    </source>
</evidence>
<comment type="similarity">
    <text evidence="1">Belongs to the universal ribosomal protein uS10 family.</text>
</comment>
<organism evidence="6 7">
    <name type="scientific">Cutaneotrichosporon oleaginosum</name>
    <dbReference type="NCBI Taxonomy" id="879819"/>
    <lineage>
        <taxon>Eukaryota</taxon>
        <taxon>Fungi</taxon>
        <taxon>Dikarya</taxon>
        <taxon>Basidiomycota</taxon>
        <taxon>Agaricomycotina</taxon>
        <taxon>Tremellomycetes</taxon>
        <taxon>Trichosporonales</taxon>
        <taxon>Trichosporonaceae</taxon>
        <taxon>Cutaneotrichosporon</taxon>
    </lineage>
</organism>
<dbReference type="AlphaFoldDB" id="A0A0J1B4D6"/>
<proteinExistence type="inferred from homology"/>
<dbReference type="SMART" id="SM01403">
    <property type="entry name" value="Ribosomal_S10"/>
    <property type="match status" value="1"/>
</dbReference>
<keyword evidence="7" id="KW-1185">Reference proteome</keyword>
<sequence length="271" mass="29150">MASKRALCALRAGNSVASPSRGLATSSIARDELARAQASDPSPVETGDKLRLEFPPLNRVPPTHGVHVATLHLRAHYPFALDIQTRIAMHAASSLKIPTSGAAALPTKSELTTVIRGPFIHKKSQENFVRKTHKRAIKVFDADRDVVDLWLRYIRKNAMGGVAMKAYVHEYAEFGFAGQETANLEYLLAGGKVAAAADEIVKAFGGIEFEEPKLVTEGEAEAAEDVKAEAVEEAEAAPVEEVKAEAASEEAVKEEKTEPEPAKAEAKDTQA</sequence>
<evidence type="ECO:0000256" key="2">
    <source>
        <dbReference type="ARBA" id="ARBA00022980"/>
    </source>
</evidence>
<dbReference type="GO" id="GO:1990904">
    <property type="term" value="C:ribonucleoprotein complex"/>
    <property type="evidence" value="ECO:0007669"/>
    <property type="project" value="UniProtKB-KW"/>
</dbReference>
<dbReference type="InterPro" id="IPR001848">
    <property type="entry name" value="Ribosomal_uS10"/>
</dbReference>
<dbReference type="Proteomes" id="UP000053611">
    <property type="component" value="Unassembled WGS sequence"/>
</dbReference>
<dbReference type="OrthoDB" id="366214at2759"/>